<organism evidence="1 2">
    <name type="scientific">Camellia lanceoleosa</name>
    <dbReference type="NCBI Taxonomy" id="1840588"/>
    <lineage>
        <taxon>Eukaryota</taxon>
        <taxon>Viridiplantae</taxon>
        <taxon>Streptophyta</taxon>
        <taxon>Embryophyta</taxon>
        <taxon>Tracheophyta</taxon>
        <taxon>Spermatophyta</taxon>
        <taxon>Magnoliopsida</taxon>
        <taxon>eudicotyledons</taxon>
        <taxon>Gunneridae</taxon>
        <taxon>Pentapetalae</taxon>
        <taxon>asterids</taxon>
        <taxon>Ericales</taxon>
        <taxon>Theaceae</taxon>
        <taxon>Camellia</taxon>
    </lineage>
</organism>
<dbReference type="Proteomes" id="UP001060215">
    <property type="component" value="Chromosome 2"/>
</dbReference>
<protein>
    <submittedName>
        <fullName evidence="1">Uncharacterized protein</fullName>
    </submittedName>
</protein>
<dbReference type="EMBL" id="CM045759">
    <property type="protein sequence ID" value="KAI8019834.1"/>
    <property type="molecule type" value="Genomic_DNA"/>
</dbReference>
<evidence type="ECO:0000313" key="1">
    <source>
        <dbReference type="EMBL" id="KAI8019834.1"/>
    </source>
</evidence>
<gene>
    <name evidence="1" type="ORF">LOK49_LG04G00783</name>
</gene>
<sequence>MGFEAVMALPSWSIEMNNFSLEKLEAVTMDFLSRALRTRPVSWLGNSEGLCEISSLCHRQLLLQPWRSCVLS</sequence>
<reference evidence="1 2" key="1">
    <citation type="journal article" date="2022" name="Plant J.">
        <title>Chromosome-level genome of Camellia lanceoleosa provides a valuable resource for understanding genome evolution and self-incompatibility.</title>
        <authorList>
            <person name="Gong W."/>
            <person name="Xiao S."/>
            <person name="Wang L."/>
            <person name="Liao Z."/>
            <person name="Chang Y."/>
            <person name="Mo W."/>
            <person name="Hu G."/>
            <person name="Li W."/>
            <person name="Zhao G."/>
            <person name="Zhu H."/>
            <person name="Hu X."/>
            <person name="Ji K."/>
            <person name="Xiang X."/>
            <person name="Song Q."/>
            <person name="Yuan D."/>
            <person name="Jin S."/>
            <person name="Zhang L."/>
        </authorList>
    </citation>
    <scope>NUCLEOTIDE SEQUENCE [LARGE SCALE GENOMIC DNA]</scope>
    <source>
        <strain evidence="1">SQ_2022a</strain>
    </source>
</reference>
<evidence type="ECO:0000313" key="2">
    <source>
        <dbReference type="Proteomes" id="UP001060215"/>
    </source>
</evidence>
<keyword evidence="2" id="KW-1185">Reference proteome</keyword>
<accession>A0ACC0I373</accession>
<name>A0ACC0I373_9ERIC</name>
<proteinExistence type="predicted"/>
<comment type="caution">
    <text evidence="1">The sequence shown here is derived from an EMBL/GenBank/DDBJ whole genome shotgun (WGS) entry which is preliminary data.</text>
</comment>